<dbReference type="Pfam" id="PF00096">
    <property type="entry name" value="zf-C2H2"/>
    <property type="match status" value="4"/>
</dbReference>
<reference evidence="13" key="1">
    <citation type="submission" date="2022-06" db="EMBL/GenBank/DDBJ databases">
        <authorList>
            <person name="Berger JAMES D."/>
            <person name="Berger JAMES D."/>
        </authorList>
    </citation>
    <scope>NUCLEOTIDE SEQUENCE [LARGE SCALE GENOMIC DNA]</scope>
</reference>
<feature type="region of interest" description="Disordered" evidence="11">
    <location>
        <begin position="324"/>
        <end position="343"/>
    </location>
</feature>
<comment type="subcellular location">
    <subcellularLocation>
        <location evidence="1">Nucleus</location>
    </subcellularLocation>
</comment>
<dbReference type="FunFam" id="3.30.160.60:FF:000693">
    <property type="entry name" value="Snail family zinc finger 1a"/>
    <property type="match status" value="1"/>
</dbReference>
<keyword evidence="9" id="KW-0539">Nucleus</keyword>
<dbReference type="Gene3D" id="3.30.160.60">
    <property type="entry name" value="Classic Zinc Finger"/>
    <property type="match status" value="4"/>
</dbReference>
<keyword evidence="6" id="KW-0805">Transcription regulation</keyword>
<evidence type="ECO:0000313" key="15">
    <source>
        <dbReference type="WBParaSite" id="TREG1_34050.2"/>
    </source>
</evidence>
<dbReference type="FunFam" id="3.30.160.60:FF:000965">
    <property type="entry name" value="Neurotrophin receptor-interacting factor homolog"/>
    <property type="match status" value="1"/>
</dbReference>
<dbReference type="PANTHER" id="PTHR23235">
    <property type="entry name" value="KRUEPPEL-LIKE TRANSCRIPTION FACTOR"/>
    <property type="match status" value="1"/>
</dbReference>
<dbReference type="GO" id="GO:0005634">
    <property type="term" value="C:nucleus"/>
    <property type="evidence" value="ECO:0007669"/>
    <property type="project" value="UniProtKB-SubCell"/>
</dbReference>
<dbReference type="WBParaSite" id="TREG1_34050.1">
    <property type="protein sequence ID" value="TREG1_34050.1"/>
    <property type="gene ID" value="TREG1_34050"/>
</dbReference>
<evidence type="ECO:0000259" key="12">
    <source>
        <dbReference type="PROSITE" id="PS50157"/>
    </source>
</evidence>
<dbReference type="GO" id="GO:0000981">
    <property type="term" value="F:DNA-binding transcription factor activity, RNA polymerase II-specific"/>
    <property type="evidence" value="ECO:0007669"/>
    <property type="project" value="TreeGrafter"/>
</dbReference>
<dbReference type="InterPro" id="IPR013087">
    <property type="entry name" value="Znf_C2H2_type"/>
</dbReference>
<dbReference type="SUPFAM" id="SSF57667">
    <property type="entry name" value="beta-beta-alpha zinc fingers"/>
    <property type="match status" value="3"/>
</dbReference>
<feature type="region of interest" description="Disordered" evidence="11">
    <location>
        <begin position="1"/>
        <end position="31"/>
    </location>
</feature>
<keyword evidence="5" id="KW-0862">Zinc</keyword>
<evidence type="ECO:0000256" key="6">
    <source>
        <dbReference type="ARBA" id="ARBA00023015"/>
    </source>
</evidence>
<feature type="domain" description="C2H2-type" evidence="12">
    <location>
        <begin position="553"/>
        <end position="576"/>
    </location>
</feature>
<evidence type="ECO:0000256" key="10">
    <source>
        <dbReference type="PROSITE-ProRule" id="PRU00042"/>
    </source>
</evidence>
<keyword evidence="2" id="KW-0479">Metal-binding</keyword>
<feature type="compositionally biased region" description="Polar residues" evidence="11">
    <location>
        <begin position="188"/>
        <end position="208"/>
    </location>
</feature>
<evidence type="ECO:0000256" key="5">
    <source>
        <dbReference type="ARBA" id="ARBA00022833"/>
    </source>
</evidence>
<evidence type="ECO:0000256" key="9">
    <source>
        <dbReference type="ARBA" id="ARBA00023242"/>
    </source>
</evidence>
<evidence type="ECO:0000256" key="2">
    <source>
        <dbReference type="ARBA" id="ARBA00022723"/>
    </source>
</evidence>
<evidence type="ECO:0000256" key="4">
    <source>
        <dbReference type="ARBA" id="ARBA00022771"/>
    </source>
</evidence>
<dbReference type="Proteomes" id="UP000050795">
    <property type="component" value="Unassembled WGS sequence"/>
</dbReference>
<dbReference type="PROSITE" id="PS50157">
    <property type="entry name" value="ZINC_FINGER_C2H2_2"/>
    <property type="match status" value="4"/>
</dbReference>
<evidence type="ECO:0000313" key="14">
    <source>
        <dbReference type="WBParaSite" id="TREG1_34050.1"/>
    </source>
</evidence>
<evidence type="ECO:0000256" key="3">
    <source>
        <dbReference type="ARBA" id="ARBA00022737"/>
    </source>
</evidence>
<keyword evidence="7" id="KW-0238">DNA-binding</keyword>
<evidence type="ECO:0000256" key="1">
    <source>
        <dbReference type="ARBA" id="ARBA00004123"/>
    </source>
</evidence>
<evidence type="ECO:0000256" key="8">
    <source>
        <dbReference type="ARBA" id="ARBA00023163"/>
    </source>
</evidence>
<keyword evidence="3" id="KW-0677">Repeat</keyword>
<dbReference type="InterPro" id="IPR036236">
    <property type="entry name" value="Znf_C2H2_sf"/>
</dbReference>
<feature type="domain" description="C2H2-type" evidence="12">
    <location>
        <begin position="579"/>
        <end position="606"/>
    </location>
</feature>
<feature type="compositionally biased region" description="Low complexity" evidence="11">
    <location>
        <begin position="523"/>
        <end position="538"/>
    </location>
</feature>
<dbReference type="GO" id="GO:0000978">
    <property type="term" value="F:RNA polymerase II cis-regulatory region sequence-specific DNA binding"/>
    <property type="evidence" value="ECO:0007669"/>
    <property type="project" value="TreeGrafter"/>
</dbReference>
<reference evidence="14 15" key="2">
    <citation type="submission" date="2023-11" db="UniProtKB">
        <authorList>
            <consortium name="WormBaseParasite"/>
        </authorList>
    </citation>
    <scope>IDENTIFICATION</scope>
</reference>
<keyword evidence="4 10" id="KW-0863">Zinc-finger</keyword>
<evidence type="ECO:0000256" key="7">
    <source>
        <dbReference type="ARBA" id="ARBA00023125"/>
    </source>
</evidence>
<name>A0AA85JPL3_TRIRE</name>
<protein>
    <submittedName>
        <fullName evidence="14 15">C2H2-type domain-containing protein</fullName>
    </submittedName>
</protein>
<dbReference type="GO" id="GO:0008270">
    <property type="term" value="F:zinc ion binding"/>
    <property type="evidence" value="ECO:0007669"/>
    <property type="project" value="UniProtKB-KW"/>
</dbReference>
<keyword evidence="8" id="KW-0804">Transcription</keyword>
<dbReference type="AlphaFoldDB" id="A0AA85JPL3"/>
<proteinExistence type="predicted"/>
<feature type="region of interest" description="Disordered" evidence="11">
    <location>
        <begin position="171"/>
        <end position="208"/>
    </location>
</feature>
<dbReference type="PROSITE" id="PS00028">
    <property type="entry name" value="ZINC_FINGER_C2H2_1"/>
    <property type="match status" value="4"/>
</dbReference>
<dbReference type="PANTHER" id="PTHR23235:SF142">
    <property type="entry name" value="ZINC FINGER PROTEIN 384"/>
    <property type="match status" value="1"/>
</dbReference>
<evidence type="ECO:0000313" key="13">
    <source>
        <dbReference type="Proteomes" id="UP000050795"/>
    </source>
</evidence>
<keyword evidence="13" id="KW-1185">Reference proteome</keyword>
<feature type="compositionally biased region" description="Low complexity" evidence="11">
    <location>
        <begin position="175"/>
        <end position="187"/>
    </location>
</feature>
<feature type="region of interest" description="Disordered" evidence="11">
    <location>
        <begin position="519"/>
        <end position="538"/>
    </location>
</feature>
<organism evidence="13 15">
    <name type="scientific">Trichobilharzia regenti</name>
    <name type="common">Nasal bird schistosome</name>
    <dbReference type="NCBI Taxonomy" id="157069"/>
    <lineage>
        <taxon>Eukaryota</taxon>
        <taxon>Metazoa</taxon>
        <taxon>Spiralia</taxon>
        <taxon>Lophotrochozoa</taxon>
        <taxon>Platyhelminthes</taxon>
        <taxon>Trematoda</taxon>
        <taxon>Digenea</taxon>
        <taxon>Strigeidida</taxon>
        <taxon>Schistosomatoidea</taxon>
        <taxon>Schistosomatidae</taxon>
        <taxon>Trichobilharzia</taxon>
    </lineage>
</organism>
<dbReference type="WBParaSite" id="TREG1_34050.2">
    <property type="protein sequence ID" value="TREG1_34050.2"/>
    <property type="gene ID" value="TREG1_34050"/>
</dbReference>
<feature type="domain" description="C2H2-type" evidence="12">
    <location>
        <begin position="607"/>
        <end position="634"/>
    </location>
</feature>
<evidence type="ECO:0000256" key="11">
    <source>
        <dbReference type="SAM" id="MobiDB-lite"/>
    </source>
</evidence>
<sequence>MSTDTWMSSHREISQHTPQVHPSPSTSSLSSSSSSVIDMNFIQNISDAFNKFYSPTQMNSPASTDLSIYANYLNRKLFSNCLNEQPHQQHNHQQHQHQQLNDNNTQNFQDLLHKLCKSLPQFDVMQKFPSVLPQITNETSPEKTAHDLTMNRGGNYDLNLSDFNCSNTTLGTTLPSPSEKSSPYNSSLCNQSQHNSTEMNTHQTDNQQQIKEDFSQLSYKRDNDDRQQYQGMRNETMMNTLHFPSSPNNTLDKTDIFLNKAKKGKVLLNSIHDIDESIGQHYKFNTDKFTQHNQCHYDNKYHDSNEQSSDDYHAINLSMKEADLLKSPSPPQPEVKNPSNATNYESLSNSMLYEYYTKLLQFNYFEWLKYLLCQPSQIISGNPSVSTPIPQLSQDKNNYYPTHDKSYDDIHGMNAILGGNQCPIDCQLIDSLTTATTVRNSITHMNSDLFSLNYANNLFHLYGDVQSNFLSDNNYQSAMLNSLSTIPPSSLSPLKLTKPLTRDPVNCINEMCSIKSKRQSSTNSIIPKNSLNSNNNNKNQTEITGNNTTSNSYACKLCSKVYSQASALKMHVRTHTLPCRCSHCGKSFSRKWLLKGHERTHTGERPYSCNICGRSFADRSNLRAHMQTHQREKRYSCAYCPRSFSRMGLLNKHILQCNHQNNNNNNSNKIIPNNNNNNIINNKSDNYCSPINFCDVNLQHNRSLMSTMHSL</sequence>
<accession>A0AA85JPL3</accession>
<dbReference type="SMART" id="SM00355">
    <property type="entry name" value="ZnF_C2H2"/>
    <property type="match status" value="4"/>
</dbReference>
<feature type="domain" description="C2H2-type" evidence="12">
    <location>
        <begin position="635"/>
        <end position="664"/>
    </location>
</feature>